<feature type="compositionally biased region" description="Low complexity" evidence="1">
    <location>
        <begin position="30"/>
        <end position="44"/>
    </location>
</feature>
<protein>
    <submittedName>
        <fullName evidence="4">Suppressor protein SRP40-like</fullName>
    </submittedName>
</protein>
<accession>A0A0M3J6E3</accession>
<feature type="region of interest" description="Disordered" evidence="1">
    <location>
        <begin position="1"/>
        <end position="66"/>
    </location>
</feature>
<name>A0A0M3J6E3_ANISI</name>
<feature type="compositionally biased region" description="Basic residues" evidence="1">
    <location>
        <begin position="102"/>
        <end position="119"/>
    </location>
</feature>
<gene>
    <name evidence="2" type="ORF">ASIM_LOCUS2976</name>
</gene>
<evidence type="ECO:0000256" key="1">
    <source>
        <dbReference type="SAM" id="MobiDB-lite"/>
    </source>
</evidence>
<evidence type="ECO:0000313" key="4">
    <source>
        <dbReference type="WBParaSite" id="ASIM_0000312901-mRNA-1"/>
    </source>
</evidence>
<reference evidence="2 3" key="2">
    <citation type="submission" date="2018-11" db="EMBL/GenBank/DDBJ databases">
        <authorList>
            <consortium name="Pathogen Informatics"/>
        </authorList>
    </citation>
    <scope>NUCLEOTIDE SEQUENCE [LARGE SCALE GENOMIC DNA]</scope>
</reference>
<evidence type="ECO:0000313" key="3">
    <source>
        <dbReference type="Proteomes" id="UP000267096"/>
    </source>
</evidence>
<dbReference type="WBParaSite" id="ASIM_0000312901-mRNA-1">
    <property type="protein sequence ID" value="ASIM_0000312901-mRNA-1"/>
    <property type="gene ID" value="ASIM_0000312901"/>
</dbReference>
<dbReference type="EMBL" id="UYRR01004313">
    <property type="protein sequence ID" value="VDK20964.1"/>
    <property type="molecule type" value="Genomic_DNA"/>
</dbReference>
<keyword evidence="3" id="KW-1185">Reference proteome</keyword>
<feature type="region of interest" description="Disordered" evidence="1">
    <location>
        <begin position="88"/>
        <end position="162"/>
    </location>
</feature>
<reference evidence="4" key="1">
    <citation type="submission" date="2017-02" db="UniProtKB">
        <authorList>
            <consortium name="WormBaseParasite"/>
        </authorList>
    </citation>
    <scope>IDENTIFICATION</scope>
</reference>
<feature type="compositionally biased region" description="Basic and acidic residues" evidence="1">
    <location>
        <begin position="131"/>
        <end position="140"/>
    </location>
</feature>
<sequence length="215" mass="23799">MTLENLSNDQSKRRSVPPNAAEEGRERSRLSASSSSPLIQSQSKSIDECESALTMSDGQEEDSCSKSLVNISDDELLERSSMCSLSSLSISSLSSSNTNGRYKSKSMKRKKWKKDRKKGRVDSSSHFTVKNVKDNDKIDSDSNSDTDSDENGKGKKSVEREDCLLEAGMLSEERVVPKWERLTAEDLIDDYSSFSDDDADGQGNGTTDERGKEEI</sequence>
<feature type="region of interest" description="Disordered" evidence="1">
    <location>
        <begin position="190"/>
        <end position="215"/>
    </location>
</feature>
<dbReference type="AlphaFoldDB" id="A0A0M3J6E3"/>
<organism evidence="4">
    <name type="scientific">Anisakis simplex</name>
    <name type="common">Herring worm</name>
    <dbReference type="NCBI Taxonomy" id="6269"/>
    <lineage>
        <taxon>Eukaryota</taxon>
        <taxon>Metazoa</taxon>
        <taxon>Ecdysozoa</taxon>
        <taxon>Nematoda</taxon>
        <taxon>Chromadorea</taxon>
        <taxon>Rhabditida</taxon>
        <taxon>Spirurina</taxon>
        <taxon>Ascaridomorpha</taxon>
        <taxon>Ascaridoidea</taxon>
        <taxon>Anisakidae</taxon>
        <taxon>Anisakis</taxon>
        <taxon>Anisakis simplex complex</taxon>
    </lineage>
</organism>
<feature type="compositionally biased region" description="Basic and acidic residues" evidence="1">
    <location>
        <begin position="150"/>
        <end position="162"/>
    </location>
</feature>
<evidence type="ECO:0000313" key="2">
    <source>
        <dbReference type="EMBL" id="VDK20964.1"/>
    </source>
</evidence>
<proteinExistence type="predicted"/>
<dbReference type="Proteomes" id="UP000267096">
    <property type="component" value="Unassembled WGS sequence"/>
</dbReference>